<comment type="similarity">
    <text evidence="2 7 8">Belongs to the GPI family.</text>
</comment>
<gene>
    <name evidence="7 9" type="primary">pgi</name>
    <name evidence="9" type="ORF">ACFSQ0_05470</name>
</gene>
<keyword evidence="4 7" id="KW-0324">Glycolysis</keyword>
<evidence type="ECO:0000256" key="3">
    <source>
        <dbReference type="ARBA" id="ARBA00022432"/>
    </source>
</evidence>
<dbReference type="PROSITE" id="PS51463">
    <property type="entry name" value="P_GLUCOSE_ISOMERASE_3"/>
    <property type="match status" value="1"/>
</dbReference>
<comment type="caution">
    <text evidence="9">The sequence shown here is derived from an EMBL/GenBank/DDBJ whole genome shotgun (WGS) entry which is preliminary data.</text>
</comment>
<dbReference type="CDD" id="cd05016">
    <property type="entry name" value="SIS_PGI_2"/>
    <property type="match status" value="1"/>
</dbReference>
<dbReference type="RefSeq" id="WP_379045265.1">
    <property type="nucleotide sequence ID" value="NZ_JBHULZ010000023.1"/>
</dbReference>
<dbReference type="CDD" id="cd05015">
    <property type="entry name" value="SIS_PGI_1"/>
    <property type="match status" value="1"/>
</dbReference>
<keyword evidence="5 7" id="KW-0413">Isomerase</keyword>
<feature type="active site" evidence="7">
    <location>
        <position position="502"/>
    </location>
</feature>
<comment type="subcellular location">
    <subcellularLocation>
        <location evidence="7">Cytoplasm</location>
    </subcellularLocation>
</comment>
<dbReference type="EC" id="5.3.1.9" evidence="7"/>
<dbReference type="InterPro" id="IPR035476">
    <property type="entry name" value="SIS_PGI_1"/>
</dbReference>
<dbReference type="Gene3D" id="1.10.1390.10">
    <property type="match status" value="1"/>
</dbReference>
<name>A0ABW5SCP1_9FLAO</name>
<evidence type="ECO:0000256" key="1">
    <source>
        <dbReference type="ARBA" id="ARBA00004926"/>
    </source>
</evidence>
<evidence type="ECO:0000313" key="9">
    <source>
        <dbReference type="EMBL" id="MFD2697431.1"/>
    </source>
</evidence>
<evidence type="ECO:0000256" key="2">
    <source>
        <dbReference type="ARBA" id="ARBA00006604"/>
    </source>
</evidence>
<dbReference type="EMBL" id="JBHULZ010000023">
    <property type="protein sequence ID" value="MFD2697431.1"/>
    <property type="molecule type" value="Genomic_DNA"/>
</dbReference>
<keyword evidence="7" id="KW-0963">Cytoplasm</keyword>
<dbReference type="SUPFAM" id="SSF53697">
    <property type="entry name" value="SIS domain"/>
    <property type="match status" value="1"/>
</dbReference>
<feature type="active site" description="Proton donor" evidence="7">
    <location>
        <position position="345"/>
    </location>
</feature>
<organism evidence="9 10">
    <name type="scientific">Mesonia sediminis</name>
    <dbReference type="NCBI Taxonomy" id="1703946"/>
    <lineage>
        <taxon>Bacteria</taxon>
        <taxon>Pseudomonadati</taxon>
        <taxon>Bacteroidota</taxon>
        <taxon>Flavobacteriia</taxon>
        <taxon>Flavobacteriales</taxon>
        <taxon>Flavobacteriaceae</taxon>
        <taxon>Mesonia</taxon>
    </lineage>
</organism>
<evidence type="ECO:0000313" key="10">
    <source>
        <dbReference type="Proteomes" id="UP001597357"/>
    </source>
</evidence>
<dbReference type="Gene3D" id="3.40.50.10490">
    <property type="entry name" value="Glucose-6-phosphate isomerase like protein, domain 1"/>
    <property type="match status" value="2"/>
</dbReference>
<evidence type="ECO:0000256" key="5">
    <source>
        <dbReference type="ARBA" id="ARBA00023235"/>
    </source>
</evidence>
<dbReference type="PROSITE" id="PS00174">
    <property type="entry name" value="P_GLUCOSE_ISOMERASE_2"/>
    <property type="match status" value="1"/>
</dbReference>
<sequence>MALIAKNPTETKAWAQLQAHFEKIETAEMLTWFKKDAKRVEQLSLEWEDFYVDFSKNRVDEKTVELLLDLAHEMQLEQAIQAQFNGVKINQTENRAVWHTALRAAEKPKEVQQNLEQIKIFSEKLITGEKKGYSGKAFTDIVNIGIGGSDLGPKMVVEALQYYKNHLQTHFISNIDSDHTAELFKKINPETTLFIVVSKSFGTQETLVNASTIRSWFVEQASQEAVEHHFVAVSSNLKAVQDFGILPENTFPMWDWVGGRFSLWSSVGLSIACALGYKNFTDLLAGAQKMDSHFSQAPFRQNIPVLMGLISVWYNNFFKTETEAVVPYSTYLEKLIPYLQQAVMESNGKQTDRSGEPVNYQTGTIVWGAVGSNAQHAFFQLLHQGTKLIPLDLIGFKKPLHPNKEHHGILMANFFAQSQALLTGKSAEEVEKEIAGFTPDLKKRQAAYKLFKGNKPSTSILINKLTPSSMGKLLAMYEHKIFVQGVIWNIFSYDQWGVELGKQLAKKIIPQLKEKEINQQLDASTQKLLKEFLS</sequence>
<feature type="active site" evidence="7">
    <location>
        <position position="376"/>
    </location>
</feature>
<comment type="pathway">
    <text evidence="7">Carbohydrate biosynthesis; gluconeogenesis.</text>
</comment>
<dbReference type="Pfam" id="PF00342">
    <property type="entry name" value="PGI"/>
    <property type="match status" value="1"/>
</dbReference>
<protein>
    <recommendedName>
        <fullName evidence="7">Glucose-6-phosphate isomerase</fullName>
        <shortName evidence="7">GPI</shortName>
        <ecNumber evidence="7">5.3.1.9</ecNumber>
    </recommendedName>
    <alternativeName>
        <fullName evidence="7">Phosphoglucose isomerase</fullName>
        <shortName evidence="7">PGI</shortName>
    </alternativeName>
    <alternativeName>
        <fullName evidence="7">Phosphohexose isomerase</fullName>
        <shortName evidence="7">PHI</shortName>
    </alternativeName>
</protein>
<dbReference type="InterPro" id="IPR018189">
    <property type="entry name" value="Phosphoglucose_isomerase_CS"/>
</dbReference>
<evidence type="ECO:0000256" key="7">
    <source>
        <dbReference type="HAMAP-Rule" id="MF_00473"/>
    </source>
</evidence>
<keyword evidence="10" id="KW-1185">Reference proteome</keyword>
<dbReference type="PANTHER" id="PTHR11469:SF1">
    <property type="entry name" value="GLUCOSE-6-PHOSPHATE ISOMERASE"/>
    <property type="match status" value="1"/>
</dbReference>
<proteinExistence type="inferred from homology"/>
<comment type="catalytic activity">
    <reaction evidence="6 7 8">
        <text>alpha-D-glucose 6-phosphate = beta-D-fructose 6-phosphate</text>
        <dbReference type="Rhea" id="RHEA:11816"/>
        <dbReference type="ChEBI" id="CHEBI:57634"/>
        <dbReference type="ChEBI" id="CHEBI:58225"/>
        <dbReference type="EC" id="5.3.1.9"/>
    </reaction>
</comment>
<dbReference type="PROSITE" id="PS00765">
    <property type="entry name" value="P_GLUCOSE_ISOMERASE_1"/>
    <property type="match status" value="1"/>
</dbReference>
<reference evidence="10" key="1">
    <citation type="journal article" date="2019" name="Int. J. Syst. Evol. Microbiol.">
        <title>The Global Catalogue of Microorganisms (GCM) 10K type strain sequencing project: providing services to taxonomists for standard genome sequencing and annotation.</title>
        <authorList>
            <consortium name="The Broad Institute Genomics Platform"/>
            <consortium name="The Broad Institute Genome Sequencing Center for Infectious Disease"/>
            <person name="Wu L."/>
            <person name="Ma J."/>
        </authorList>
    </citation>
    <scope>NUCLEOTIDE SEQUENCE [LARGE SCALE GENOMIC DNA]</scope>
    <source>
        <strain evidence="10">KCTC 42255</strain>
    </source>
</reference>
<dbReference type="PRINTS" id="PR00662">
    <property type="entry name" value="G6PISOMERASE"/>
</dbReference>
<evidence type="ECO:0000256" key="8">
    <source>
        <dbReference type="RuleBase" id="RU000612"/>
    </source>
</evidence>
<evidence type="ECO:0000256" key="4">
    <source>
        <dbReference type="ARBA" id="ARBA00023152"/>
    </source>
</evidence>
<dbReference type="PANTHER" id="PTHR11469">
    <property type="entry name" value="GLUCOSE-6-PHOSPHATE ISOMERASE"/>
    <property type="match status" value="1"/>
</dbReference>
<comment type="pathway">
    <text evidence="1 7 8">Carbohydrate degradation; glycolysis; D-glyceraldehyde 3-phosphate and glycerone phosphate from D-glucose: step 2/4.</text>
</comment>
<evidence type="ECO:0000256" key="6">
    <source>
        <dbReference type="ARBA" id="ARBA00029321"/>
    </source>
</evidence>
<dbReference type="Proteomes" id="UP001597357">
    <property type="component" value="Unassembled WGS sequence"/>
</dbReference>
<accession>A0ABW5SCP1</accession>
<dbReference type="InterPro" id="IPR001672">
    <property type="entry name" value="G6P_Isomerase"/>
</dbReference>
<dbReference type="InterPro" id="IPR023096">
    <property type="entry name" value="G6P_Isomerase_C"/>
</dbReference>
<dbReference type="GO" id="GO:0004347">
    <property type="term" value="F:glucose-6-phosphate isomerase activity"/>
    <property type="evidence" value="ECO:0007669"/>
    <property type="project" value="UniProtKB-EC"/>
</dbReference>
<dbReference type="NCBIfam" id="NF001211">
    <property type="entry name" value="PRK00179.1"/>
    <property type="match status" value="1"/>
</dbReference>
<comment type="function">
    <text evidence="7">Catalyzes the reversible isomerization of glucose-6-phosphate to fructose-6-phosphate.</text>
</comment>
<dbReference type="HAMAP" id="MF_00473">
    <property type="entry name" value="G6P_isomerase"/>
    <property type="match status" value="1"/>
</dbReference>
<keyword evidence="3 7" id="KW-0312">Gluconeogenesis</keyword>
<dbReference type="InterPro" id="IPR046348">
    <property type="entry name" value="SIS_dom_sf"/>
</dbReference>
<dbReference type="InterPro" id="IPR035482">
    <property type="entry name" value="SIS_PGI_2"/>
</dbReference>